<dbReference type="RefSeq" id="WP_161493115.1">
    <property type="nucleotide sequence ID" value="NZ_CBML010000008.1"/>
</dbReference>
<dbReference type="AlphaFoldDB" id="A0A1U6JRM9"/>
<dbReference type="InterPro" id="IPR052710">
    <property type="entry name" value="CAAX_protease"/>
</dbReference>
<evidence type="ECO:0000313" key="4">
    <source>
        <dbReference type="Proteomes" id="UP000190476"/>
    </source>
</evidence>
<keyword evidence="3" id="KW-0645">Protease</keyword>
<keyword evidence="1" id="KW-1133">Transmembrane helix</keyword>
<reference evidence="4" key="1">
    <citation type="submission" date="2017-03" db="EMBL/GenBank/DDBJ databases">
        <authorList>
            <person name="Falquet L."/>
            <person name="Falquet L."/>
        </authorList>
    </citation>
    <scope>NUCLEOTIDE SEQUENCE [LARGE SCALE GENOMIC DNA]</scope>
</reference>
<feature type="transmembrane region" description="Helical" evidence="1">
    <location>
        <begin position="97"/>
        <end position="120"/>
    </location>
</feature>
<dbReference type="PANTHER" id="PTHR36435">
    <property type="entry name" value="SLR1288 PROTEIN"/>
    <property type="match status" value="1"/>
</dbReference>
<keyword evidence="3" id="KW-0378">Hydrolase</keyword>
<dbReference type="STRING" id="1351755.CCH01_26340"/>
<dbReference type="InterPro" id="IPR003675">
    <property type="entry name" value="Rce1/LyrA-like_dom"/>
</dbReference>
<feature type="transmembrane region" description="Helical" evidence="1">
    <location>
        <begin position="140"/>
        <end position="159"/>
    </location>
</feature>
<protein>
    <submittedName>
        <fullName evidence="3">Putative membrane-associated protease</fullName>
    </submittedName>
</protein>
<accession>A0A1U6JRM9</accession>
<gene>
    <name evidence="3" type="ORF">CCH01_26340</name>
</gene>
<feature type="transmembrane region" description="Helical" evidence="1">
    <location>
        <begin position="214"/>
        <end position="232"/>
    </location>
</feature>
<dbReference type="GO" id="GO:0006508">
    <property type="term" value="P:proteolysis"/>
    <property type="evidence" value="ECO:0007669"/>
    <property type="project" value="UniProtKB-KW"/>
</dbReference>
<feature type="transmembrane region" description="Helical" evidence="1">
    <location>
        <begin position="20"/>
        <end position="41"/>
    </location>
</feature>
<keyword evidence="1" id="KW-0472">Membrane</keyword>
<dbReference type="Proteomes" id="UP000190476">
    <property type="component" value="Chromosome I"/>
</dbReference>
<feature type="transmembrane region" description="Helical" evidence="1">
    <location>
        <begin position="238"/>
        <end position="260"/>
    </location>
</feature>
<evidence type="ECO:0000256" key="1">
    <source>
        <dbReference type="SAM" id="Phobius"/>
    </source>
</evidence>
<dbReference type="GO" id="GO:0080120">
    <property type="term" value="P:CAAX-box protein maturation"/>
    <property type="evidence" value="ECO:0007669"/>
    <property type="project" value="UniProtKB-ARBA"/>
</dbReference>
<organism evidence="3 4">
    <name type="scientific">Clostridium chauvoei JF4335</name>
    <dbReference type="NCBI Taxonomy" id="1351755"/>
    <lineage>
        <taxon>Bacteria</taxon>
        <taxon>Bacillati</taxon>
        <taxon>Bacillota</taxon>
        <taxon>Clostridia</taxon>
        <taxon>Eubacteriales</taxon>
        <taxon>Clostridiaceae</taxon>
        <taxon>Clostridium</taxon>
    </lineage>
</organism>
<dbReference type="GO" id="GO:0004175">
    <property type="term" value="F:endopeptidase activity"/>
    <property type="evidence" value="ECO:0007669"/>
    <property type="project" value="UniProtKB-ARBA"/>
</dbReference>
<dbReference type="GeneID" id="66302786"/>
<evidence type="ECO:0000259" key="2">
    <source>
        <dbReference type="Pfam" id="PF02517"/>
    </source>
</evidence>
<feature type="transmembrane region" description="Helical" evidence="1">
    <location>
        <begin position="53"/>
        <end position="76"/>
    </location>
</feature>
<feature type="transmembrane region" description="Helical" evidence="1">
    <location>
        <begin position="171"/>
        <end position="187"/>
    </location>
</feature>
<sequence>MRRLFNKYFSPYRKIEQLNISFGIFKAILILLVCNIIEVIFNSIPNFIIPDSFLNNNMIVLLPYETILFFLLPYIWNDISGKDTKVINTYKKFNLKSIIYPFLLVISFRLIYDSLIYPLVMLVPESDFLNEFTSIANNNFLYFFINAILYAPFTEELLFRGIILNGLLGKYSAKIAIPISALLFAYTHFNFHQGVNAFIFGLALGYIFYKTKSLYLTIFCHFINNLIALITFTPSNPIVFQITTFLSAFIGLSLLAFIIVKYTPEYNKNLKNLDL</sequence>
<keyword evidence="1" id="KW-0812">Transmembrane</keyword>
<keyword evidence="4" id="KW-1185">Reference proteome</keyword>
<evidence type="ECO:0000313" key="3">
    <source>
        <dbReference type="EMBL" id="SLK22945.1"/>
    </source>
</evidence>
<dbReference type="EMBL" id="LT799839">
    <property type="protein sequence ID" value="SLK22945.1"/>
    <property type="molecule type" value="Genomic_DNA"/>
</dbReference>
<proteinExistence type="predicted"/>
<name>A0A1U6JRM9_9CLOT</name>
<feature type="transmembrane region" description="Helical" evidence="1">
    <location>
        <begin position="193"/>
        <end position="209"/>
    </location>
</feature>
<dbReference type="Pfam" id="PF02517">
    <property type="entry name" value="Rce1-like"/>
    <property type="match status" value="1"/>
</dbReference>
<feature type="domain" description="CAAX prenyl protease 2/Lysostaphin resistance protein A-like" evidence="2">
    <location>
        <begin position="139"/>
        <end position="227"/>
    </location>
</feature>
<dbReference type="PANTHER" id="PTHR36435:SF1">
    <property type="entry name" value="CAAX AMINO TERMINAL PROTEASE FAMILY PROTEIN"/>
    <property type="match status" value="1"/>
</dbReference>